<evidence type="ECO:0000313" key="2">
    <source>
        <dbReference type="EMBL" id="KAG2258569.1"/>
    </source>
</evidence>
<feature type="non-terminal residue" evidence="2">
    <location>
        <position position="1"/>
    </location>
</feature>
<keyword evidence="3" id="KW-1185">Reference proteome</keyword>
<dbReference type="Pfam" id="PF00646">
    <property type="entry name" value="F-box"/>
    <property type="match status" value="1"/>
</dbReference>
<gene>
    <name evidence="2" type="ORF">Bca52824_077863</name>
</gene>
<reference evidence="2 3" key="1">
    <citation type="submission" date="2020-02" db="EMBL/GenBank/DDBJ databases">
        <authorList>
            <person name="Ma Q."/>
            <person name="Huang Y."/>
            <person name="Song X."/>
            <person name="Pei D."/>
        </authorList>
    </citation>
    <scope>NUCLEOTIDE SEQUENCE [LARGE SCALE GENOMIC DNA]</scope>
    <source>
        <strain evidence="2">Sxm20200214</strain>
        <tissue evidence="2">Leaf</tissue>
    </source>
</reference>
<dbReference type="PANTHER" id="PTHR31293">
    <property type="entry name" value="RNI-LIKE SUPERFAMILY PROTEIN"/>
    <property type="match status" value="1"/>
</dbReference>
<dbReference type="InterPro" id="IPR032675">
    <property type="entry name" value="LRR_dom_sf"/>
</dbReference>
<dbReference type="InterPro" id="IPR053781">
    <property type="entry name" value="F-box_AtFBL13-like"/>
</dbReference>
<dbReference type="AlphaFoldDB" id="A0A8X7TYL5"/>
<accession>A0A8X7TYL5</accession>
<dbReference type="Proteomes" id="UP000886595">
    <property type="component" value="Unassembled WGS sequence"/>
</dbReference>
<dbReference type="PROSITE" id="PS50181">
    <property type="entry name" value="FBOX"/>
    <property type="match status" value="1"/>
</dbReference>
<dbReference type="CDD" id="cd22160">
    <property type="entry name" value="F-box_AtFBL13-like"/>
    <property type="match status" value="1"/>
</dbReference>
<evidence type="ECO:0000259" key="1">
    <source>
        <dbReference type="PROSITE" id="PS50181"/>
    </source>
</evidence>
<dbReference type="InterPro" id="IPR001810">
    <property type="entry name" value="F-box_dom"/>
</dbReference>
<dbReference type="InterPro" id="IPR055294">
    <property type="entry name" value="FBL60-like"/>
</dbReference>
<dbReference type="PANTHER" id="PTHR31293:SF22">
    <property type="entry name" value="BNAC06G06520D PROTEIN"/>
    <property type="match status" value="1"/>
</dbReference>
<comment type="caution">
    <text evidence="2">The sequence shown here is derived from an EMBL/GenBank/DDBJ whole genome shotgun (WGS) entry which is preliminary data.</text>
</comment>
<name>A0A8X7TYL5_BRACI</name>
<dbReference type="OrthoDB" id="1029782at2759"/>
<dbReference type="SUPFAM" id="SSF52047">
    <property type="entry name" value="RNI-like"/>
    <property type="match status" value="1"/>
</dbReference>
<dbReference type="EMBL" id="JAAMPC010000015">
    <property type="protein sequence ID" value="KAG2258569.1"/>
    <property type="molecule type" value="Genomic_DNA"/>
</dbReference>
<dbReference type="SUPFAM" id="SSF81383">
    <property type="entry name" value="F-box domain"/>
    <property type="match status" value="1"/>
</dbReference>
<sequence length="325" mass="36770">RLGSVSMDANSGLRDAISWLPDEVLGKILSLLPTKQAASTSVLAKKWRHVFRLVHTLDFDDSVLLQPGEGKEECPVIRESFRNFVERTLALQCGSPINKFSLKFHIHEMKEMSHMFSWICNALERALKSLFIDSVVFIGDDLCGVLLRGFPLLEELFVRHEKCEGTPFYIYNPTIKKLSVYYDFGLVRDGGMSFDTPSLVSLDYSDYAARLDIRYTKRIKKLDLSGLIIGIRNVHTLHLSPASTDVISRCVEEGLVLPMFKNLVSLTFGSYNERGWKLLLDLHKQSPKLETLNVQGLDGNAGDVRIHPFQVKVEELVKHLNSFLG</sequence>
<protein>
    <recommendedName>
        <fullName evidence="1">F-box domain-containing protein</fullName>
    </recommendedName>
</protein>
<feature type="domain" description="F-box" evidence="1">
    <location>
        <begin position="14"/>
        <end position="62"/>
    </location>
</feature>
<dbReference type="InterPro" id="IPR036047">
    <property type="entry name" value="F-box-like_dom_sf"/>
</dbReference>
<dbReference type="Gene3D" id="1.20.1280.50">
    <property type="match status" value="1"/>
</dbReference>
<proteinExistence type="predicted"/>
<dbReference type="Gene3D" id="3.80.10.10">
    <property type="entry name" value="Ribonuclease Inhibitor"/>
    <property type="match status" value="1"/>
</dbReference>
<evidence type="ECO:0000313" key="3">
    <source>
        <dbReference type="Proteomes" id="UP000886595"/>
    </source>
</evidence>
<organism evidence="2 3">
    <name type="scientific">Brassica carinata</name>
    <name type="common">Ethiopian mustard</name>
    <name type="synonym">Abyssinian cabbage</name>
    <dbReference type="NCBI Taxonomy" id="52824"/>
    <lineage>
        <taxon>Eukaryota</taxon>
        <taxon>Viridiplantae</taxon>
        <taxon>Streptophyta</taxon>
        <taxon>Embryophyta</taxon>
        <taxon>Tracheophyta</taxon>
        <taxon>Spermatophyta</taxon>
        <taxon>Magnoliopsida</taxon>
        <taxon>eudicotyledons</taxon>
        <taxon>Gunneridae</taxon>
        <taxon>Pentapetalae</taxon>
        <taxon>rosids</taxon>
        <taxon>malvids</taxon>
        <taxon>Brassicales</taxon>
        <taxon>Brassicaceae</taxon>
        <taxon>Brassiceae</taxon>
        <taxon>Brassica</taxon>
    </lineage>
</organism>